<gene>
    <name evidence="2" type="ORF">J2Z20_002786</name>
</gene>
<dbReference type="EMBL" id="JAGGKP010000008">
    <property type="protein sequence ID" value="MBP1937869.1"/>
    <property type="molecule type" value="Genomic_DNA"/>
</dbReference>
<name>A0ABS4H5S0_9BACL</name>
<evidence type="ECO:0008006" key="4">
    <source>
        <dbReference type="Google" id="ProtNLM"/>
    </source>
</evidence>
<protein>
    <recommendedName>
        <fullName evidence="4">YhcN/YlaJ family sporulation lipoprotein</fullName>
    </recommendedName>
</protein>
<organism evidence="2 3">
    <name type="scientific">Paenibacillus sediminis</name>
    <dbReference type="NCBI Taxonomy" id="664909"/>
    <lineage>
        <taxon>Bacteria</taxon>
        <taxon>Bacillati</taxon>
        <taxon>Bacillota</taxon>
        <taxon>Bacilli</taxon>
        <taxon>Bacillales</taxon>
        <taxon>Paenibacillaceae</taxon>
        <taxon>Paenibacillus</taxon>
    </lineage>
</organism>
<sequence length="265" mass="29329">MRGAIIISLSLSAALLIGAVGISGCTTNKNMRTNTVRPKSANNIYPNSMGNYLNNSDRDYGVRSIRDGDRLNIRSHDNNLKNLRFSQSLSNKVAALKEVRTANVFVSDHTAYVAVSLRPDTNKNRYNTRSIGQGPTMDRNVDRGLYGSSRTGSYGVLRGMTANNRTPGSYRTNTVANDDLTEATKDKIAKTIQHFAPQIKSVYVSANPDFIHRVNSYVTDIQHGKPISGFINQFRIMIERIFPTNARNAPGPNMNKSTPTRDMGR</sequence>
<dbReference type="PROSITE" id="PS51257">
    <property type="entry name" value="PROKAR_LIPOPROTEIN"/>
    <property type="match status" value="1"/>
</dbReference>
<comment type="caution">
    <text evidence="2">The sequence shown here is derived from an EMBL/GenBank/DDBJ whole genome shotgun (WGS) entry which is preliminary data.</text>
</comment>
<dbReference type="RefSeq" id="WP_209851301.1">
    <property type="nucleotide sequence ID" value="NZ_CBCRVE010000009.1"/>
</dbReference>
<evidence type="ECO:0000313" key="3">
    <source>
        <dbReference type="Proteomes" id="UP001519273"/>
    </source>
</evidence>
<reference evidence="2 3" key="1">
    <citation type="submission" date="2021-03" db="EMBL/GenBank/DDBJ databases">
        <title>Genomic Encyclopedia of Type Strains, Phase IV (KMG-IV): sequencing the most valuable type-strain genomes for metagenomic binning, comparative biology and taxonomic classification.</title>
        <authorList>
            <person name="Goeker M."/>
        </authorList>
    </citation>
    <scope>NUCLEOTIDE SEQUENCE [LARGE SCALE GENOMIC DNA]</scope>
    <source>
        <strain evidence="2 3">DSM 23491</strain>
    </source>
</reference>
<keyword evidence="3" id="KW-1185">Reference proteome</keyword>
<dbReference type="Pfam" id="PF09580">
    <property type="entry name" value="Spore_YhcN_YlaJ"/>
    <property type="match status" value="2"/>
</dbReference>
<feature type="region of interest" description="Disordered" evidence="1">
    <location>
        <begin position="246"/>
        <end position="265"/>
    </location>
</feature>
<evidence type="ECO:0000256" key="1">
    <source>
        <dbReference type="SAM" id="MobiDB-lite"/>
    </source>
</evidence>
<accession>A0ABS4H5S0</accession>
<dbReference type="Proteomes" id="UP001519273">
    <property type="component" value="Unassembled WGS sequence"/>
</dbReference>
<feature type="compositionally biased region" description="Polar residues" evidence="1">
    <location>
        <begin position="254"/>
        <end position="265"/>
    </location>
</feature>
<evidence type="ECO:0000313" key="2">
    <source>
        <dbReference type="EMBL" id="MBP1937869.1"/>
    </source>
</evidence>
<dbReference type="InterPro" id="IPR019076">
    <property type="entry name" value="Spore_lipoprot_YhcN/YlaJ-like"/>
</dbReference>
<proteinExistence type="predicted"/>